<gene>
    <name evidence="1" type="ORF">JTE90_006514</name>
</gene>
<sequence>MWMTLFINNTNNLNNTLIKGVAPVDGLATTGSANQPQIVNALFNNRTIAKSSRTTVDRLTSSEPNIKLPLVHYQRPSTIPDSPTVSYRV</sequence>
<evidence type="ECO:0000313" key="2">
    <source>
        <dbReference type="Proteomes" id="UP000827092"/>
    </source>
</evidence>
<comment type="caution">
    <text evidence="1">The sequence shown here is derived from an EMBL/GenBank/DDBJ whole genome shotgun (WGS) entry which is preliminary data.</text>
</comment>
<proteinExistence type="predicted"/>
<dbReference type="AlphaFoldDB" id="A0AAV6VMW1"/>
<dbReference type="EMBL" id="JAFNEN010000050">
    <property type="protein sequence ID" value="KAG8197815.1"/>
    <property type="molecule type" value="Genomic_DNA"/>
</dbReference>
<dbReference type="Proteomes" id="UP000827092">
    <property type="component" value="Unassembled WGS sequence"/>
</dbReference>
<organism evidence="1 2">
    <name type="scientific">Oedothorax gibbosus</name>
    <dbReference type="NCBI Taxonomy" id="931172"/>
    <lineage>
        <taxon>Eukaryota</taxon>
        <taxon>Metazoa</taxon>
        <taxon>Ecdysozoa</taxon>
        <taxon>Arthropoda</taxon>
        <taxon>Chelicerata</taxon>
        <taxon>Arachnida</taxon>
        <taxon>Araneae</taxon>
        <taxon>Araneomorphae</taxon>
        <taxon>Entelegynae</taxon>
        <taxon>Araneoidea</taxon>
        <taxon>Linyphiidae</taxon>
        <taxon>Erigoninae</taxon>
        <taxon>Oedothorax</taxon>
    </lineage>
</organism>
<name>A0AAV6VMW1_9ARAC</name>
<evidence type="ECO:0000313" key="1">
    <source>
        <dbReference type="EMBL" id="KAG8197815.1"/>
    </source>
</evidence>
<reference evidence="1 2" key="1">
    <citation type="journal article" date="2022" name="Nat. Ecol. Evol.">
        <title>A masculinizing supergene underlies an exaggerated male reproductive morph in a spider.</title>
        <authorList>
            <person name="Hendrickx F."/>
            <person name="De Corte Z."/>
            <person name="Sonet G."/>
            <person name="Van Belleghem S.M."/>
            <person name="Kostlbacher S."/>
            <person name="Vangestel C."/>
        </authorList>
    </citation>
    <scope>NUCLEOTIDE SEQUENCE [LARGE SCALE GENOMIC DNA]</scope>
    <source>
        <strain evidence="1">W744_W776</strain>
    </source>
</reference>
<keyword evidence="2" id="KW-1185">Reference proteome</keyword>
<accession>A0AAV6VMW1</accession>
<protein>
    <submittedName>
        <fullName evidence="1">Uncharacterized protein</fullName>
    </submittedName>
</protein>